<dbReference type="Proteomes" id="UP000634136">
    <property type="component" value="Unassembled WGS sequence"/>
</dbReference>
<dbReference type="GO" id="GO:0009686">
    <property type="term" value="P:gibberellin biosynthetic process"/>
    <property type="evidence" value="ECO:0007669"/>
    <property type="project" value="UniProtKB-ARBA"/>
</dbReference>
<feature type="domain" description="Fe2OG dioxygenase" evidence="11">
    <location>
        <begin position="205"/>
        <end position="306"/>
    </location>
</feature>
<evidence type="ECO:0000256" key="7">
    <source>
        <dbReference type="ARBA" id="ARBA00037909"/>
    </source>
</evidence>
<comment type="pathway">
    <text evidence="2">Hormone biosynthesis.</text>
</comment>
<proteinExistence type="inferred from homology"/>
<evidence type="ECO:0000313" key="13">
    <source>
        <dbReference type="Proteomes" id="UP000634136"/>
    </source>
</evidence>
<keyword evidence="6 10" id="KW-0408">Iron</keyword>
<evidence type="ECO:0000256" key="2">
    <source>
        <dbReference type="ARBA" id="ARBA00004972"/>
    </source>
</evidence>
<evidence type="ECO:0000313" key="12">
    <source>
        <dbReference type="EMBL" id="KAF7830238.1"/>
    </source>
</evidence>
<dbReference type="EMBL" id="JAAIUW010000005">
    <property type="protein sequence ID" value="KAF7830238.1"/>
    <property type="molecule type" value="Genomic_DNA"/>
</dbReference>
<keyword evidence="5 10" id="KW-0560">Oxidoreductase</keyword>
<accession>A0A834WQQ3</accession>
<dbReference type="SUPFAM" id="SSF51197">
    <property type="entry name" value="Clavaminate synthase-like"/>
    <property type="match status" value="1"/>
</dbReference>
<sequence>MGTISDLSEAYRDVEHPQFLHHIIPLDFSSVNATLPESHAWTRHHEESGSGSGSGSSIPVIDLMDGNAVRMMGEACEEWGAFQLKKHGVGSRVVEGVEVEAKRLFALPANQKMKALRSAGGASGYGRARISPFFPKYMWHEGFTIIGSPSHHAELIWPNRYASFCDVIENYQKEMKVLAEKLTRMIFEYLGINEEETKWVGSNRVSEAVQLNYYPRCPEPNRAMGLAPHTDTSLLTILHQSQTKEGLQIFKEGVGWVRVQPEPGALVVNAGDLLHIISNARFPCALHRVTVNRLHHRYSVAYFYGPPVDYVVSPLAATCEAARFRGVTVRDYIGIKSKNLEEALSLIST</sequence>
<dbReference type="Pfam" id="PF03171">
    <property type="entry name" value="2OG-FeII_Oxy"/>
    <property type="match status" value="1"/>
</dbReference>
<evidence type="ECO:0000256" key="1">
    <source>
        <dbReference type="ARBA" id="ARBA00001961"/>
    </source>
</evidence>
<dbReference type="InterPro" id="IPR050231">
    <property type="entry name" value="Iron_ascorbate_oxido_reductase"/>
</dbReference>
<evidence type="ECO:0000256" key="3">
    <source>
        <dbReference type="ARBA" id="ARBA00022723"/>
    </source>
</evidence>
<dbReference type="FunFam" id="2.60.120.330:FF:000013">
    <property type="entry name" value="Gibberellin 3-beta-dioxygenase 1"/>
    <property type="match status" value="1"/>
</dbReference>
<dbReference type="Pfam" id="PF14226">
    <property type="entry name" value="DIOX_N"/>
    <property type="match status" value="1"/>
</dbReference>
<evidence type="ECO:0000256" key="8">
    <source>
        <dbReference type="ARBA" id="ARBA00061560"/>
    </source>
</evidence>
<dbReference type="InterPro" id="IPR005123">
    <property type="entry name" value="Oxoglu/Fe-dep_dioxygenase_dom"/>
</dbReference>
<evidence type="ECO:0000256" key="9">
    <source>
        <dbReference type="ARBA" id="ARBA00066695"/>
    </source>
</evidence>
<comment type="pathway">
    <text evidence="7">Plant hormone biosynthesis; gibberellin biosynthesis.</text>
</comment>
<dbReference type="InterPro" id="IPR027443">
    <property type="entry name" value="IPNS-like_sf"/>
</dbReference>
<evidence type="ECO:0000256" key="5">
    <source>
        <dbReference type="ARBA" id="ARBA00023002"/>
    </source>
</evidence>
<dbReference type="OrthoDB" id="288590at2759"/>
<keyword evidence="4 12" id="KW-0223">Dioxygenase</keyword>
<keyword evidence="3 10" id="KW-0479">Metal-binding</keyword>
<dbReference type="EC" id="1.14.11.15" evidence="9"/>
<reference evidence="12" key="1">
    <citation type="submission" date="2020-09" db="EMBL/GenBank/DDBJ databases">
        <title>Genome-Enabled Discovery of Anthraquinone Biosynthesis in Senna tora.</title>
        <authorList>
            <person name="Kang S.-H."/>
            <person name="Pandey R.P."/>
            <person name="Lee C.-M."/>
            <person name="Sim J.-S."/>
            <person name="Jeong J.-T."/>
            <person name="Choi B.-S."/>
            <person name="Jung M."/>
            <person name="Ginzburg D."/>
            <person name="Zhao K."/>
            <person name="Won S.Y."/>
            <person name="Oh T.-J."/>
            <person name="Yu Y."/>
            <person name="Kim N.-H."/>
            <person name="Lee O.R."/>
            <person name="Lee T.-H."/>
            <person name="Bashyal P."/>
            <person name="Kim T.-S."/>
            <person name="Lee W.-H."/>
            <person name="Kawkins C."/>
            <person name="Kim C.-K."/>
            <person name="Kim J.S."/>
            <person name="Ahn B.O."/>
            <person name="Rhee S.Y."/>
            <person name="Sohng J.K."/>
        </authorList>
    </citation>
    <scope>NUCLEOTIDE SEQUENCE</scope>
    <source>
        <tissue evidence="12">Leaf</tissue>
    </source>
</reference>
<protein>
    <recommendedName>
        <fullName evidence="9">gibberellin 3beta-dioxygenase</fullName>
        <ecNumber evidence="9">1.14.11.15</ecNumber>
    </recommendedName>
</protein>
<dbReference type="InterPro" id="IPR044861">
    <property type="entry name" value="IPNS-like_FE2OG_OXY"/>
</dbReference>
<dbReference type="InterPro" id="IPR026992">
    <property type="entry name" value="DIOX_N"/>
</dbReference>
<comment type="caution">
    <text evidence="12">The sequence shown here is derived from an EMBL/GenBank/DDBJ whole genome shotgun (WGS) entry which is preliminary data.</text>
</comment>
<dbReference type="GO" id="GO:0046872">
    <property type="term" value="F:metal ion binding"/>
    <property type="evidence" value="ECO:0007669"/>
    <property type="project" value="UniProtKB-KW"/>
</dbReference>
<evidence type="ECO:0000256" key="10">
    <source>
        <dbReference type="RuleBase" id="RU003682"/>
    </source>
</evidence>
<keyword evidence="13" id="KW-1185">Reference proteome</keyword>
<gene>
    <name evidence="12" type="ORF">G2W53_012571</name>
</gene>
<organism evidence="12 13">
    <name type="scientific">Senna tora</name>
    <dbReference type="NCBI Taxonomy" id="362788"/>
    <lineage>
        <taxon>Eukaryota</taxon>
        <taxon>Viridiplantae</taxon>
        <taxon>Streptophyta</taxon>
        <taxon>Embryophyta</taxon>
        <taxon>Tracheophyta</taxon>
        <taxon>Spermatophyta</taxon>
        <taxon>Magnoliopsida</taxon>
        <taxon>eudicotyledons</taxon>
        <taxon>Gunneridae</taxon>
        <taxon>Pentapetalae</taxon>
        <taxon>rosids</taxon>
        <taxon>fabids</taxon>
        <taxon>Fabales</taxon>
        <taxon>Fabaceae</taxon>
        <taxon>Caesalpinioideae</taxon>
        <taxon>Cassia clade</taxon>
        <taxon>Senna</taxon>
    </lineage>
</organism>
<dbReference type="AlphaFoldDB" id="A0A834WQQ3"/>
<dbReference type="Gene3D" id="2.60.120.330">
    <property type="entry name" value="B-lactam Antibiotic, Isopenicillin N Synthase, Chain"/>
    <property type="match status" value="1"/>
</dbReference>
<dbReference type="PROSITE" id="PS51471">
    <property type="entry name" value="FE2OG_OXY"/>
    <property type="match status" value="1"/>
</dbReference>
<comment type="cofactor">
    <cofactor evidence="1">
        <name>L-ascorbate</name>
        <dbReference type="ChEBI" id="CHEBI:38290"/>
    </cofactor>
</comment>
<evidence type="ECO:0000259" key="11">
    <source>
        <dbReference type="PROSITE" id="PS51471"/>
    </source>
</evidence>
<dbReference type="GO" id="GO:0016707">
    <property type="term" value="F:gibberellin 3-beta-dioxygenase activity"/>
    <property type="evidence" value="ECO:0007669"/>
    <property type="project" value="UniProtKB-EC"/>
</dbReference>
<evidence type="ECO:0000256" key="6">
    <source>
        <dbReference type="ARBA" id="ARBA00023004"/>
    </source>
</evidence>
<evidence type="ECO:0000256" key="4">
    <source>
        <dbReference type="ARBA" id="ARBA00022964"/>
    </source>
</evidence>
<comment type="similarity">
    <text evidence="8">Belongs to the iron/ascorbate-dependent oxidoreductase family. GA3OX subfamily.</text>
</comment>
<name>A0A834WQQ3_9FABA</name>
<dbReference type="PANTHER" id="PTHR47990">
    <property type="entry name" value="2-OXOGLUTARATE (2OG) AND FE(II)-DEPENDENT OXYGENASE SUPERFAMILY PROTEIN-RELATED"/>
    <property type="match status" value="1"/>
</dbReference>